<sequence length="282" mass="30437">MNKVSEKTSGSGLSSLFSLAEKVIIVTGGTGILGGSFCQGICEAGGRVVLLGRNREVGEERTEQLRQAGGDVLFIQADVLNEDELNQTCEEILKTYGRIDGLVNGAGGNIPQAVIGPDQDIFQVNLPALKQAFDLNLYGTILPTVVFGKHLTEKGGSIVNISSMAAQTAITRVLGYSMAKAAVDNFTRWMSVELAQRYGDRIRMNAIAPGFFVTHQNRRLLTNEDGTYTARGEAVIRNTPYKRFGEPDELIGTLIWLLSDASRFVSGEVICVDGGFHIFSGV</sequence>
<dbReference type="PRINTS" id="PR00081">
    <property type="entry name" value="GDHRDH"/>
</dbReference>
<dbReference type="PRINTS" id="PR00080">
    <property type="entry name" value="SDRFAMILY"/>
</dbReference>
<dbReference type="InterPro" id="IPR020904">
    <property type="entry name" value="Sc_DH/Rdtase_CS"/>
</dbReference>
<dbReference type="InterPro" id="IPR036291">
    <property type="entry name" value="NAD(P)-bd_dom_sf"/>
</dbReference>
<comment type="caution">
    <text evidence="3">The sequence shown here is derived from an EMBL/GenBank/DDBJ whole genome shotgun (WGS) entry which is preliminary data.</text>
</comment>
<proteinExistence type="inferred from homology"/>
<name>A0ABP8KB09_9BACT</name>
<dbReference type="InterPro" id="IPR002347">
    <property type="entry name" value="SDR_fam"/>
</dbReference>
<dbReference type="PANTHER" id="PTHR42760">
    <property type="entry name" value="SHORT-CHAIN DEHYDROGENASES/REDUCTASES FAMILY MEMBER"/>
    <property type="match status" value="1"/>
</dbReference>
<dbReference type="SUPFAM" id="SSF51735">
    <property type="entry name" value="NAD(P)-binding Rossmann-fold domains"/>
    <property type="match status" value="1"/>
</dbReference>
<dbReference type="PROSITE" id="PS00061">
    <property type="entry name" value="ADH_SHORT"/>
    <property type="match status" value="1"/>
</dbReference>
<organism evidence="3 4">
    <name type="scientific">Nibrella viscosa</name>
    <dbReference type="NCBI Taxonomy" id="1084524"/>
    <lineage>
        <taxon>Bacteria</taxon>
        <taxon>Pseudomonadati</taxon>
        <taxon>Bacteroidota</taxon>
        <taxon>Cytophagia</taxon>
        <taxon>Cytophagales</taxon>
        <taxon>Spirosomataceae</taxon>
        <taxon>Nibrella</taxon>
    </lineage>
</organism>
<evidence type="ECO:0000313" key="4">
    <source>
        <dbReference type="Proteomes" id="UP001500936"/>
    </source>
</evidence>
<comment type="similarity">
    <text evidence="1">Belongs to the short-chain dehydrogenases/reductases (SDR) family.</text>
</comment>
<evidence type="ECO:0000256" key="1">
    <source>
        <dbReference type="ARBA" id="ARBA00006484"/>
    </source>
</evidence>
<keyword evidence="2" id="KW-0560">Oxidoreductase</keyword>
<dbReference type="Gene3D" id="3.40.50.720">
    <property type="entry name" value="NAD(P)-binding Rossmann-like Domain"/>
    <property type="match status" value="1"/>
</dbReference>
<dbReference type="RefSeq" id="WP_345266473.1">
    <property type="nucleotide sequence ID" value="NZ_BAABHB010000003.1"/>
</dbReference>
<gene>
    <name evidence="3" type="ORF">GCM10023187_19600</name>
</gene>
<dbReference type="NCBIfam" id="NF006132">
    <property type="entry name" value="PRK08277.1"/>
    <property type="match status" value="1"/>
</dbReference>
<protein>
    <submittedName>
        <fullName evidence="3">SDR family oxidoreductase</fullName>
    </submittedName>
</protein>
<dbReference type="Pfam" id="PF13561">
    <property type="entry name" value="adh_short_C2"/>
    <property type="match status" value="1"/>
</dbReference>
<dbReference type="PANTHER" id="PTHR42760:SF115">
    <property type="entry name" value="3-OXOACYL-[ACYL-CARRIER-PROTEIN] REDUCTASE FABG"/>
    <property type="match status" value="1"/>
</dbReference>
<evidence type="ECO:0000256" key="2">
    <source>
        <dbReference type="ARBA" id="ARBA00023002"/>
    </source>
</evidence>
<dbReference type="EMBL" id="BAABHB010000003">
    <property type="protein sequence ID" value="GAA4403495.1"/>
    <property type="molecule type" value="Genomic_DNA"/>
</dbReference>
<dbReference type="Proteomes" id="UP001500936">
    <property type="component" value="Unassembled WGS sequence"/>
</dbReference>
<reference evidence="4" key="1">
    <citation type="journal article" date="2019" name="Int. J. Syst. Evol. Microbiol.">
        <title>The Global Catalogue of Microorganisms (GCM) 10K type strain sequencing project: providing services to taxonomists for standard genome sequencing and annotation.</title>
        <authorList>
            <consortium name="The Broad Institute Genomics Platform"/>
            <consortium name="The Broad Institute Genome Sequencing Center for Infectious Disease"/>
            <person name="Wu L."/>
            <person name="Ma J."/>
        </authorList>
    </citation>
    <scope>NUCLEOTIDE SEQUENCE [LARGE SCALE GENOMIC DNA]</scope>
    <source>
        <strain evidence="4">JCM 17925</strain>
    </source>
</reference>
<accession>A0ABP8KB09</accession>
<evidence type="ECO:0000313" key="3">
    <source>
        <dbReference type="EMBL" id="GAA4403495.1"/>
    </source>
</evidence>
<keyword evidence="4" id="KW-1185">Reference proteome</keyword>